<feature type="region of interest" description="Disordered" evidence="1">
    <location>
        <begin position="1"/>
        <end position="74"/>
    </location>
</feature>
<feature type="compositionally biased region" description="Pro residues" evidence="1">
    <location>
        <begin position="62"/>
        <end position="74"/>
    </location>
</feature>
<evidence type="ECO:0000313" key="3">
    <source>
        <dbReference type="Proteomes" id="UP000499080"/>
    </source>
</evidence>
<gene>
    <name evidence="2" type="ORF">AVEN_8843_1</name>
</gene>
<name>A0A4Y2NPI9_ARAVE</name>
<protein>
    <submittedName>
        <fullName evidence="2">Uncharacterized protein</fullName>
    </submittedName>
</protein>
<dbReference type="Proteomes" id="UP000499080">
    <property type="component" value="Unassembled WGS sequence"/>
</dbReference>
<feature type="compositionally biased region" description="Polar residues" evidence="1">
    <location>
        <begin position="1"/>
        <end position="14"/>
    </location>
</feature>
<dbReference type="EMBL" id="BGPR01129173">
    <property type="protein sequence ID" value="GBN41438.1"/>
    <property type="molecule type" value="Genomic_DNA"/>
</dbReference>
<organism evidence="2 3">
    <name type="scientific">Araneus ventricosus</name>
    <name type="common">Orbweaver spider</name>
    <name type="synonym">Epeira ventricosa</name>
    <dbReference type="NCBI Taxonomy" id="182803"/>
    <lineage>
        <taxon>Eukaryota</taxon>
        <taxon>Metazoa</taxon>
        <taxon>Ecdysozoa</taxon>
        <taxon>Arthropoda</taxon>
        <taxon>Chelicerata</taxon>
        <taxon>Arachnida</taxon>
        <taxon>Araneae</taxon>
        <taxon>Araneomorphae</taxon>
        <taxon>Entelegynae</taxon>
        <taxon>Araneoidea</taxon>
        <taxon>Araneidae</taxon>
        <taxon>Araneus</taxon>
    </lineage>
</organism>
<evidence type="ECO:0000256" key="1">
    <source>
        <dbReference type="SAM" id="MobiDB-lite"/>
    </source>
</evidence>
<accession>A0A4Y2NPI9</accession>
<reference evidence="2 3" key="1">
    <citation type="journal article" date="2019" name="Sci. Rep.">
        <title>Orb-weaving spider Araneus ventricosus genome elucidates the spidroin gene catalogue.</title>
        <authorList>
            <person name="Kono N."/>
            <person name="Nakamura H."/>
            <person name="Ohtoshi R."/>
            <person name="Moran D.A.P."/>
            <person name="Shinohara A."/>
            <person name="Yoshida Y."/>
            <person name="Fujiwara M."/>
            <person name="Mori M."/>
            <person name="Tomita M."/>
            <person name="Arakawa K."/>
        </authorList>
    </citation>
    <scope>NUCLEOTIDE SEQUENCE [LARGE SCALE GENOMIC DNA]</scope>
</reference>
<comment type="caution">
    <text evidence="2">The sequence shown here is derived from an EMBL/GenBank/DDBJ whole genome shotgun (WGS) entry which is preliminary data.</text>
</comment>
<proteinExistence type="predicted"/>
<sequence>MNEVHNASTTSQEASHNEPPARPPLPKKTANKRRREVLPPLKSVVVYRTVPTQNRSRSVHPDPVPDPNPISDPG</sequence>
<evidence type="ECO:0000313" key="2">
    <source>
        <dbReference type="EMBL" id="GBN41438.1"/>
    </source>
</evidence>
<keyword evidence="3" id="KW-1185">Reference proteome</keyword>
<dbReference type="AlphaFoldDB" id="A0A4Y2NPI9"/>